<evidence type="ECO:0000313" key="3">
    <source>
        <dbReference type="Proteomes" id="UP000636800"/>
    </source>
</evidence>
<proteinExistence type="predicted"/>
<reference evidence="2 3" key="1">
    <citation type="journal article" date="2020" name="Nat. Food">
        <title>A phased Vanilla planifolia genome enables genetic improvement of flavour and production.</title>
        <authorList>
            <person name="Hasing T."/>
            <person name="Tang H."/>
            <person name="Brym M."/>
            <person name="Khazi F."/>
            <person name="Huang T."/>
            <person name="Chambers A.H."/>
        </authorList>
    </citation>
    <scope>NUCLEOTIDE SEQUENCE [LARGE SCALE GENOMIC DNA]</scope>
    <source>
        <tissue evidence="2">Leaf</tissue>
    </source>
</reference>
<feature type="region of interest" description="Disordered" evidence="1">
    <location>
        <begin position="21"/>
        <end position="44"/>
    </location>
</feature>
<evidence type="ECO:0000313" key="2">
    <source>
        <dbReference type="EMBL" id="KAG0449423.1"/>
    </source>
</evidence>
<sequence>MERQQEGCEWHAVLEEAEDLAGLQKRKQNSFSTSDAFESRRSQQGARSRSRFKFSFQQFPKDEDLLCVYSLKDGAYNSCEEDIEMHADWDIFEHRASENIETQFCMDVVEESAEVNSRFGFHEQCSEAPSLSELLENLQKANNPLDRRNSVACKPGNNTKGKARQMHSSKLTPLHLGDGVLGIEDPFDFEGADSFGDDRYIDQVSQTNQFDKGKASLDDSKGKAGSKRTHLPLGDRVLDIEDALEFISSDSYGDDQYANQGCQANQFNKGQPILDGTKGKAKEMRSSKQTEFHLGDKVFIGADSSGNDKYIGQVGQTNQFDKEIAILSDQDFDIEDPLEFIGANTSGYEKHTKQDCQAGHFGKGQTMLDLFQDAFDSAAEERAAFHCYSFGYHGRLQEVMQLEKDRDIAYMKQLQTERRPSNESQCIHVRILSKVLEAKLTVCQCLFAENCNNLELEQRYPKGCFKSSNSGGTMKRTIIFCPRICSNMELEIGSLVRVHPPWKEVQVNEGELILLCRYFSLARDSHVRCGMRQGMAMEKPST</sequence>
<dbReference type="EMBL" id="JADCNL010000188">
    <property type="protein sequence ID" value="KAG0449423.1"/>
    <property type="molecule type" value="Genomic_DNA"/>
</dbReference>
<dbReference type="AlphaFoldDB" id="A0A835U5H6"/>
<dbReference type="PANTHER" id="PTHR35686">
    <property type="entry name" value="KINETOCHORE PROTEIN"/>
    <property type="match status" value="1"/>
</dbReference>
<comment type="caution">
    <text evidence="2">The sequence shown here is derived from an EMBL/GenBank/DDBJ whole genome shotgun (WGS) entry which is preliminary data.</text>
</comment>
<name>A0A835U5H6_VANPL</name>
<keyword evidence="3" id="KW-1185">Reference proteome</keyword>
<dbReference type="OrthoDB" id="288590at2759"/>
<dbReference type="PANTHER" id="PTHR35686:SF1">
    <property type="entry name" value="KINETOCHORE PROTEIN"/>
    <property type="match status" value="1"/>
</dbReference>
<organism evidence="2 3">
    <name type="scientific">Vanilla planifolia</name>
    <name type="common">Vanilla</name>
    <dbReference type="NCBI Taxonomy" id="51239"/>
    <lineage>
        <taxon>Eukaryota</taxon>
        <taxon>Viridiplantae</taxon>
        <taxon>Streptophyta</taxon>
        <taxon>Embryophyta</taxon>
        <taxon>Tracheophyta</taxon>
        <taxon>Spermatophyta</taxon>
        <taxon>Magnoliopsida</taxon>
        <taxon>Liliopsida</taxon>
        <taxon>Asparagales</taxon>
        <taxon>Orchidaceae</taxon>
        <taxon>Vanilloideae</taxon>
        <taxon>Vanilleae</taxon>
        <taxon>Vanilla</taxon>
    </lineage>
</organism>
<accession>A0A835U5H6</accession>
<gene>
    <name evidence="2" type="ORF">HPP92_027362</name>
</gene>
<protein>
    <submittedName>
        <fullName evidence="2">Uncharacterized protein</fullName>
    </submittedName>
</protein>
<dbReference type="Proteomes" id="UP000636800">
    <property type="component" value="Unassembled WGS sequence"/>
</dbReference>
<evidence type="ECO:0000256" key="1">
    <source>
        <dbReference type="SAM" id="MobiDB-lite"/>
    </source>
</evidence>